<keyword evidence="5 7" id="KW-1133">Transmembrane helix</keyword>
<evidence type="ECO:0000256" key="8">
    <source>
        <dbReference type="RuleBase" id="RU003639"/>
    </source>
</evidence>
<gene>
    <name evidence="7" type="primary">nuoA</name>
    <name evidence="9" type="ORF">E0L93_04550</name>
</gene>
<keyword evidence="7" id="KW-1278">Translocase</keyword>
<dbReference type="HAMAP" id="MF_01394">
    <property type="entry name" value="NDH1_NuoA"/>
    <property type="match status" value="1"/>
</dbReference>
<dbReference type="GO" id="GO:0005886">
    <property type="term" value="C:plasma membrane"/>
    <property type="evidence" value="ECO:0007669"/>
    <property type="project" value="UniProtKB-SubCell"/>
</dbReference>
<dbReference type="InterPro" id="IPR038430">
    <property type="entry name" value="NDAH_ubi_oxred_su3_sf"/>
</dbReference>
<evidence type="ECO:0000256" key="3">
    <source>
        <dbReference type="ARBA" id="ARBA00022448"/>
    </source>
</evidence>
<dbReference type="GO" id="GO:0008137">
    <property type="term" value="F:NADH dehydrogenase (ubiquinone) activity"/>
    <property type="evidence" value="ECO:0007669"/>
    <property type="project" value="InterPro"/>
</dbReference>
<keyword evidence="10" id="KW-1185">Reference proteome</keyword>
<sequence>MPYTALYAYVGLSMVFIVGFVLVVLMVARLIAPSRKSSTQKGQSYETAEAPVSDPWRPFPVRYYIFALMFLIFDVETAFLLPWAVVYGQLGLYGFVQMVIFIGIITLGLIYEWKKGALRWV</sequence>
<evidence type="ECO:0000256" key="7">
    <source>
        <dbReference type="HAMAP-Rule" id="MF_01394"/>
    </source>
</evidence>
<dbReference type="Gene3D" id="1.20.58.1610">
    <property type="entry name" value="NADH:ubiquinone/plastoquinone oxidoreductase, chain 3"/>
    <property type="match status" value="1"/>
</dbReference>
<dbReference type="OrthoDB" id="3747048at2"/>
<comment type="catalytic activity">
    <reaction evidence="7 8">
        <text>a quinone + NADH + 5 H(+)(in) = a quinol + NAD(+) + 4 H(+)(out)</text>
        <dbReference type="Rhea" id="RHEA:57888"/>
        <dbReference type="ChEBI" id="CHEBI:15378"/>
        <dbReference type="ChEBI" id="CHEBI:24646"/>
        <dbReference type="ChEBI" id="CHEBI:57540"/>
        <dbReference type="ChEBI" id="CHEBI:57945"/>
        <dbReference type="ChEBI" id="CHEBI:132124"/>
    </reaction>
</comment>
<feature type="transmembrane region" description="Helical" evidence="7">
    <location>
        <begin position="63"/>
        <end position="84"/>
    </location>
</feature>
<evidence type="ECO:0000256" key="1">
    <source>
        <dbReference type="ARBA" id="ARBA00004141"/>
    </source>
</evidence>
<comment type="caution">
    <text evidence="9">The sequence shown here is derived from an EMBL/GenBank/DDBJ whole genome shotgun (WGS) entry which is preliminary data.</text>
</comment>
<comment type="function">
    <text evidence="7">NDH-1 shuttles electrons from NADH, via FMN and iron-sulfur (Fe-S) centers, to quinones in the respiratory chain. The immediate electron acceptor for the enzyme in this species is believed to be a menaquinone. Couples the redox reaction to proton translocation (for every two electrons transferred, four hydrogen ions are translocated across the cytoplasmic membrane), and thus conserves the redox energy in a proton gradient.</text>
</comment>
<dbReference type="EMBL" id="SKBU01000008">
    <property type="protein sequence ID" value="TCJ19495.1"/>
    <property type="molecule type" value="Genomic_DNA"/>
</dbReference>
<dbReference type="InterPro" id="IPR000440">
    <property type="entry name" value="NADH_UbQ/plastoQ_OxRdtase_su3"/>
</dbReference>
<keyword evidence="4 7" id="KW-0812">Transmembrane</keyword>
<organism evidence="9 10">
    <name type="scientific">Rubrobacter taiwanensis</name>
    <dbReference type="NCBI Taxonomy" id="185139"/>
    <lineage>
        <taxon>Bacteria</taxon>
        <taxon>Bacillati</taxon>
        <taxon>Actinomycetota</taxon>
        <taxon>Rubrobacteria</taxon>
        <taxon>Rubrobacterales</taxon>
        <taxon>Rubrobacteraceae</taxon>
        <taxon>Rubrobacter</taxon>
    </lineage>
</organism>
<evidence type="ECO:0000256" key="4">
    <source>
        <dbReference type="ARBA" id="ARBA00022692"/>
    </source>
</evidence>
<evidence type="ECO:0000256" key="6">
    <source>
        <dbReference type="ARBA" id="ARBA00023136"/>
    </source>
</evidence>
<dbReference type="PANTHER" id="PTHR11058:SF9">
    <property type="entry name" value="NADH-UBIQUINONE OXIDOREDUCTASE CHAIN 3"/>
    <property type="match status" value="1"/>
</dbReference>
<dbReference type="InterPro" id="IPR023043">
    <property type="entry name" value="NAD(P)H_OxRDtase_bac/plastid"/>
</dbReference>
<evidence type="ECO:0000313" key="10">
    <source>
        <dbReference type="Proteomes" id="UP000295244"/>
    </source>
</evidence>
<dbReference type="Proteomes" id="UP000295244">
    <property type="component" value="Unassembled WGS sequence"/>
</dbReference>
<keyword evidence="7" id="KW-1003">Cell membrane</keyword>
<proteinExistence type="inferred from homology"/>
<comment type="similarity">
    <text evidence="2 7 8">Belongs to the complex I subunit 3 family.</text>
</comment>
<comment type="subunit">
    <text evidence="7">NDH-1 is composed of 14 different subunits. Subunits NuoA, H, J, K, L, M, N constitute the membrane sector of the complex.</text>
</comment>
<keyword evidence="7 8" id="KW-0874">Quinone</keyword>
<dbReference type="GO" id="GO:0048038">
    <property type="term" value="F:quinone binding"/>
    <property type="evidence" value="ECO:0007669"/>
    <property type="project" value="UniProtKB-KW"/>
</dbReference>
<evidence type="ECO:0000256" key="2">
    <source>
        <dbReference type="ARBA" id="ARBA00008472"/>
    </source>
</evidence>
<protein>
    <recommendedName>
        <fullName evidence="7">NADH-quinone oxidoreductase subunit A</fullName>
        <ecNumber evidence="7">7.1.1.-</ecNumber>
    </recommendedName>
    <alternativeName>
        <fullName evidence="7">NADH dehydrogenase I subunit A</fullName>
    </alternativeName>
    <alternativeName>
        <fullName evidence="7">NDH-1 subunit A</fullName>
    </alternativeName>
    <alternativeName>
        <fullName evidence="7">NUO1</fullName>
    </alternativeName>
</protein>
<dbReference type="GO" id="GO:0030964">
    <property type="term" value="C:NADH dehydrogenase complex"/>
    <property type="evidence" value="ECO:0007669"/>
    <property type="project" value="TreeGrafter"/>
</dbReference>
<dbReference type="PANTHER" id="PTHR11058">
    <property type="entry name" value="NADH-UBIQUINONE OXIDOREDUCTASE CHAIN 3"/>
    <property type="match status" value="1"/>
</dbReference>
<comment type="subcellular location">
    <subcellularLocation>
        <location evidence="7 8">Cell membrane</location>
        <topology evidence="7 8">Multi-pass membrane protein</topology>
    </subcellularLocation>
    <subcellularLocation>
        <location evidence="1">Membrane</location>
        <topology evidence="1">Multi-pass membrane protein</topology>
    </subcellularLocation>
</comment>
<feature type="transmembrane region" description="Helical" evidence="7">
    <location>
        <begin position="6"/>
        <end position="31"/>
    </location>
</feature>
<keyword evidence="7 8" id="KW-0520">NAD</keyword>
<dbReference type="Pfam" id="PF00507">
    <property type="entry name" value="Oxidored_q4"/>
    <property type="match status" value="1"/>
</dbReference>
<feature type="transmembrane region" description="Helical" evidence="7">
    <location>
        <begin position="90"/>
        <end position="111"/>
    </location>
</feature>
<keyword evidence="3 7" id="KW-0813">Transport</keyword>
<evidence type="ECO:0000256" key="5">
    <source>
        <dbReference type="ARBA" id="ARBA00022989"/>
    </source>
</evidence>
<accession>A0A4R1BQP2</accession>
<dbReference type="EC" id="7.1.1.-" evidence="7"/>
<evidence type="ECO:0000313" key="9">
    <source>
        <dbReference type="EMBL" id="TCJ19495.1"/>
    </source>
</evidence>
<dbReference type="GO" id="GO:0050136">
    <property type="term" value="F:NADH dehydrogenase (quinone) (non-electrogenic) activity"/>
    <property type="evidence" value="ECO:0007669"/>
    <property type="project" value="UniProtKB-UniRule"/>
</dbReference>
<dbReference type="AlphaFoldDB" id="A0A4R1BQP2"/>
<name>A0A4R1BQP2_9ACTN</name>
<keyword evidence="6 7" id="KW-0472">Membrane</keyword>
<reference evidence="9 10" key="1">
    <citation type="submission" date="2019-03" db="EMBL/GenBank/DDBJ databases">
        <title>Whole genome sequence of a novel Rubrobacter taiwanensis strain, isolated from Yellowstone National Park.</title>
        <authorList>
            <person name="Freed S."/>
            <person name="Ramaley R.F."/>
            <person name="Kyndt J.A."/>
        </authorList>
    </citation>
    <scope>NUCLEOTIDE SEQUENCE [LARGE SCALE GENOMIC DNA]</scope>
    <source>
        <strain evidence="9 10">Yellowstone</strain>
    </source>
</reference>